<sequence>MRHRFMFFPKGLALAAGFLGILVIGWTVPVGARILTVSQPNQQIYQEPHFASPPLGAVPQGAKVTLIRQEGEWYKVDYQGTIGWLHRQAVPEAAPAKVDLSRMLFGGPVKETRTDEVALAGKGFTPEVEASYRQKNPGLNYALVDRVESFGVDPAQLQKFIREGGLNP</sequence>
<dbReference type="InterPro" id="IPR003646">
    <property type="entry name" value="SH3-like_bac-type"/>
</dbReference>
<dbReference type="EMBL" id="DTHB01000048">
    <property type="protein sequence ID" value="HGB14985.1"/>
    <property type="molecule type" value="Genomic_DNA"/>
</dbReference>
<dbReference type="Gene3D" id="2.30.30.40">
    <property type="entry name" value="SH3 Domains"/>
    <property type="match status" value="1"/>
</dbReference>
<dbReference type="Pfam" id="PF08239">
    <property type="entry name" value="SH3_3"/>
    <property type="match status" value="1"/>
</dbReference>
<feature type="domain" description="SH3b" evidence="1">
    <location>
        <begin position="44"/>
        <end position="89"/>
    </location>
</feature>
<organism evidence="2">
    <name type="scientific">Desulfobacca acetoxidans</name>
    <dbReference type="NCBI Taxonomy" id="60893"/>
    <lineage>
        <taxon>Bacteria</taxon>
        <taxon>Pseudomonadati</taxon>
        <taxon>Thermodesulfobacteriota</taxon>
        <taxon>Desulfobaccia</taxon>
        <taxon>Desulfobaccales</taxon>
        <taxon>Desulfobaccaceae</taxon>
        <taxon>Desulfobacca</taxon>
    </lineage>
</organism>
<reference evidence="2" key="1">
    <citation type="journal article" date="2020" name="mSystems">
        <title>Genome- and Community-Level Interaction Insights into Carbon Utilization and Element Cycling Functions of Hydrothermarchaeota in Hydrothermal Sediment.</title>
        <authorList>
            <person name="Zhou Z."/>
            <person name="Liu Y."/>
            <person name="Xu W."/>
            <person name="Pan J."/>
            <person name="Luo Z.H."/>
            <person name="Li M."/>
        </authorList>
    </citation>
    <scope>NUCLEOTIDE SEQUENCE [LARGE SCALE GENOMIC DNA]</scope>
    <source>
        <strain evidence="2">SpSt-776</strain>
    </source>
</reference>
<accession>A0A7C3SL24</accession>
<comment type="caution">
    <text evidence="2">The sequence shown here is derived from an EMBL/GenBank/DDBJ whole genome shotgun (WGS) entry which is preliminary data.</text>
</comment>
<name>A0A7C3SL24_9BACT</name>
<gene>
    <name evidence="2" type="ORF">ENV62_07105</name>
</gene>
<proteinExistence type="predicted"/>
<dbReference type="AlphaFoldDB" id="A0A7C3SL24"/>
<protein>
    <submittedName>
        <fullName evidence="2">SH3 domain-containing protein</fullName>
    </submittedName>
</protein>
<evidence type="ECO:0000313" key="2">
    <source>
        <dbReference type="EMBL" id="HGB14985.1"/>
    </source>
</evidence>
<evidence type="ECO:0000259" key="1">
    <source>
        <dbReference type="Pfam" id="PF08239"/>
    </source>
</evidence>